<proteinExistence type="predicted"/>
<evidence type="ECO:0000256" key="7">
    <source>
        <dbReference type="ARBA" id="ARBA00023004"/>
    </source>
</evidence>
<dbReference type="GO" id="GO:0046872">
    <property type="term" value="F:metal ion binding"/>
    <property type="evidence" value="ECO:0007669"/>
    <property type="project" value="UniProtKB-KW"/>
</dbReference>
<evidence type="ECO:0000256" key="1">
    <source>
        <dbReference type="ARBA" id="ARBA00004141"/>
    </source>
</evidence>
<evidence type="ECO:0000256" key="11">
    <source>
        <dbReference type="ARBA" id="ARBA00023444"/>
    </source>
</evidence>
<dbReference type="GO" id="GO:0006784">
    <property type="term" value="P:heme A biosynthetic process"/>
    <property type="evidence" value="ECO:0007669"/>
    <property type="project" value="InterPro"/>
</dbReference>
<dbReference type="AlphaFoldDB" id="A0A2W7IMF4"/>
<evidence type="ECO:0000256" key="10">
    <source>
        <dbReference type="ARBA" id="ARBA00023157"/>
    </source>
</evidence>
<feature type="transmembrane region" description="Helical" evidence="12">
    <location>
        <begin position="174"/>
        <end position="194"/>
    </location>
</feature>
<feature type="transmembrane region" description="Helical" evidence="12">
    <location>
        <begin position="113"/>
        <end position="134"/>
    </location>
</feature>
<keyword evidence="8" id="KW-0350">Heme biosynthesis</keyword>
<keyword evidence="4" id="KW-0479">Metal-binding</keyword>
<dbReference type="Pfam" id="PF02628">
    <property type="entry name" value="COX15-CtaA"/>
    <property type="match status" value="1"/>
</dbReference>
<feature type="transmembrane region" description="Helical" evidence="12">
    <location>
        <begin position="146"/>
        <end position="168"/>
    </location>
</feature>
<reference evidence="13 14" key="1">
    <citation type="submission" date="2018-06" db="EMBL/GenBank/DDBJ databases">
        <title>Genomic Encyclopedia of Archaeal and Bacterial Type Strains, Phase II (KMG-II): from individual species to whole genera.</title>
        <authorList>
            <person name="Goeker M."/>
        </authorList>
    </citation>
    <scope>NUCLEOTIDE SEQUENCE [LARGE SCALE GENOMIC DNA]</scope>
    <source>
        <strain evidence="13 14">DSM 15361</strain>
    </source>
</reference>
<gene>
    <name evidence="13" type="ORF">LX95_01601</name>
</gene>
<keyword evidence="10" id="KW-1015">Disulfide bond</keyword>
<evidence type="ECO:0000256" key="6">
    <source>
        <dbReference type="ARBA" id="ARBA00023002"/>
    </source>
</evidence>
<keyword evidence="7" id="KW-0408">Iron</keyword>
<feature type="transmembrane region" description="Helical" evidence="12">
    <location>
        <begin position="312"/>
        <end position="332"/>
    </location>
</feature>
<dbReference type="InterPro" id="IPR050450">
    <property type="entry name" value="COX15/CtaA_HemeA_synthase"/>
</dbReference>
<dbReference type="PANTHER" id="PTHR35457:SF1">
    <property type="entry name" value="HEME A SYNTHASE"/>
    <property type="match status" value="1"/>
</dbReference>
<dbReference type="PANTHER" id="PTHR35457">
    <property type="entry name" value="HEME A SYNTHASE"/>
    <property type="match status" value="1"/>
</dbReference>
<dbReference type="GO" id="GO:0016491">
    <property type="term" value="F:oxidoreductase activity"/>
    <property type="evidence" value="ECO:0007669"/>
    <property type="project" value="UniProtKB-KW"/>
</dbReference>
<evidence type="ECO:0000256" key="8">
    <source>
        <dbReference type="ARBA" id="ARBA00023133"/>
    </source>
</evidence>
<name>A0A2W7IMF4_9FLAO</name>
<feature type="transmembrane region" description="Helical" evidence="12">
    <location>
        <begin position="286"/>
        <end position="306"/>
    </location>
</feature>
<evidence type="ECO:0000313" key="14">
    <source>
        <dbReference type="Proteomes" id="UP000249542"/>
    </source>
</evidence>
<comment type="pathway">
    <text evidence="11">Porphyrin-containing compound metabolism.</text>
</comment>
<keyword evidence="6" id="KW-0560">Oxidoreductase</keyword>
<dbReference type="EMBL" id="QKYV01000004">
    <property type="protein sequence ID" value="PZW40537.1"/>
    <property type="molecule type" value="Genomic_DNA"/>
</dbReference>
<feature type="transmembrane region" description="Helical" evidence="12">
    <location>
        <begin position="12"/>
        <end position="31"/>
    </location>
</feature>
<evidence type="ECO:0000313" key="13">
    <source>
        <dbReference type="EMBL" id="PZW40537.1"/>
    </source>
</evidence>
<dbReference type="GO" id="GO:0016020">
    <property type="term" value="C:membrane"/>
    <property type="evidence" value="ECO:0007669"/>
    <property type="project" value="UniProtKB-SubCell"/>
</dbReference>
<comment type="subcellular location">
    <subcellularLocation>
        <location evidence="1">Membrane</location>
        <topology evidence="1">Multi-pass membrane protein</topology>
    </subcellularLocation>
</comment>
<keyword evidence="14" id="KW-1185">Reference proteome</keyword>
<keyword evidence="9 12" id="KW-0472">Membrane</keyword>
<comment type="caution">
    <text evidence="13">The sequence shown here is derived from an EMBL/GenBank/DDBJ whole genome shotgun (WGS) entry which is preliminary data.</text>
</comment>
<keyword evidence="3 12" id="KW-0812">Transmembrane</keyword>
<keyword evidence="5 12" id="KW-1133">Transmembrane helix</keyword>
<dbReference type="InterPro" id="IPR003780">
    <property type="entry name" value="COX15/CtaA_fam"/>
</dbReference>
<sequence>MRPKMFRKVVKISLILVYLVIIAGAVVRMTGSGMGCPDWPKCFGHFIPPTERAQLEWHPEQNFHKGQVIIVDETLQVSKSEFTSSKKFNKSNWELYTKHDYAVFNPTHTWVEYINRLFGALAGLAVLLMAILSIWKWKKNRRITLLSWFTTFLMGFQAWLGATVVYSVLAPVRITIHMVVALIIVALILYILHLASPKKVNFSYNLLFKNLLILSIVLTLIQVVLGTEVRQFVDMQIKDIGYEKHLWLENPNFQFYAHRSFSVLVFLLNVFIWWKNKKQHLGYSLTHWVMLLIILEVFTGIAMYYFDFPFATQAAHLVIASVLFGLQFYLLLQSKKAEIQTKNS</sequence>
<organism evidence="13 14">
    <name type="scientific">Mesonia algae</name>
    <dbReference type="NCBI Taxonomy" id="213248"/>
    <lineage>
        <taxon>Bacteria</taxon>
        <taxon>Pseudomonadati</taxon>
        <taxon>Bacteroidota</taxon>
        <taxon>Flavobacteriia</taxon>
        <taxon>Flavobacteriales</taxon>
        <taxon>Flavobacteriaceae</taxon>
        <taxon>Mesonia</taxon>
    </lineage>
</organism>
<evidence type="ECO:0000256" key="2">
    <source>
        <dbReference type="ARBA" id="ARBA00022475"/>
    </source>
</evidence>
<evidence type="ECO:0000256" key="9">
    <source>
        <dbReference type="ARBA" id="ARBA00023136"/>
    </source>
</evidence>
<feature type="transmembrane region" description="Helical" evidence="12">
    <location>
        <begin position="206"/>
        <end position="225"/>
    </location>
</feature>
<feature type="transmembrane region" description="Helical" evidence="12">
    <location>
        <begin position="256"/>
        <end position="274"/>
    </location>
</feature>
<keyword evidence="2" id="KW-1003">Cell membrane</keyword>
<dbReference type="Proteomes" id="UP000249542">
    <property type="component" value="Unassembled WGS sequence"/>
</dbReference>
<evidence type="ECO:0000256" key="5">
    <source>
        <dbReference type="ARBA" id="ARBA00022989"/>
    </source>
</evidence>
<evidence type="ECO:0000256" key="4">
    <source>
        <dbReference type="ARBA" id="ARBA00022723"/>
    </source>
</evidence>
<protein>
    <submittedName>
        <fullName evidence="13">Cytochrome c oxidase assembly protein subunit 15</fullName>
    </submittedName>
</protein>
<evidence type="ECO:0000256" key="3">
    <source>
        <dbReference type="ARBA" id="ARBA00022692"/>
    </source>
</evidence>
<evidence type="ECO:0000256" key="12">
    <source>
        <dbReference type="SAM" id="Phobius"/>
    </source>
</evidence>
<accession>A0A2W7IMF4</accession>